<dbReference type="GO" id="GO:0005835">
    <property type="term" value="C:fatty acid synthase complex"/>
    <property type="evidence" value="ECO:0007669"/>
    <property type="project" value="InterPro"/>
</dbReference>
<dbReference type="Gene3D" id="3.10.129.10">
    <property type="entry name" value="Hotdog Thioesterase"/>
    <property type="match status" value="1"/>
</dbReference>
<evidence type="ECO:0000313" key="3">
    <source>
        <dbReference type="Proteomes" id="UP000431269"/>
    </source>
</evidence>
<dbReference type="PRINTS" id="PR01483">
    <property type="entry name" value="FASYNTHASE"/>
</dbReference>
<dbReference type="InterPro" id="IPR029069">
    <property type="entry name" value="HotDog_dom_sf"/>
</dbReference>
<proteinExistence type="predicted"/>
<dbReference type="SUPFAM" id="SSF54637">
    <property type="entry name" value="Thioesterase/thiol ester dehydrase-isomerase"/>
    <property type="match status" value="1"/>
</dbReference>
<name>A0A6I6MS88_9CAUL</name>
<dbReference type="EMBL" id="CP047045">
    <property type="protein sequence ID" value="QGZ96218.1"/>
    <property type="molecule type" value="Genomic_DNA"/>
</dbReference>
<dbReference type="InterPro" id="IPR002539">
    <property type="entry name" value="MaoC-like_dom"/>
</dbReference>
<keyword evidence="3" id="KW-1185">Reference proteome</keyword>
<sequence>MTIAATYREAASGAELPLLVTPPIEPLTLALFAGGSGDHNPIHLDRQFAAANGFDDVFAHGMLSMAYLGRLLSNWAPPERIREFTTRFISITPLRSVVMCSGTVAEIVTEGGLRLARLKLKTTLSDGTVTLTGEGLVQLD</sequence>
<reference evidence="3" key="1">
    <citation type="submission" date="2019-12" db="EMBL/GenBank/DDBJ databases">
        <title>Complete genome of Terracaulis silvestris 0127_4.</title>
        <authorList>
            <person name="Vieira S."/>
            <person name="Riedel T."/>
            <person name="Sproer C."/>
            <person name="Pascual J."/>
            <person name="Boedeker C."/>
            <person name="Overmann J."/>
        </authorList>
    </citation>
    <scope>NUCLEOTIDE SEQUENCE [LARGE SCALE GENOMIC DNA]</scope>
    <source>
        <strain evidence="3">0127_4</strain>
    </source>
</reference>
<dbReference type="RefSeq" id="WP_158767024.1">
    <property type="nucleotide sequence ID" value="NZ_CP047045.1"/>
</dbReference>
<dbReference type="GO" id="GO:0004312">
    <property type="term" value="F:fatty acid synthase activity"/>
    <property type="evidence" value="ECO:0007669"/>
    <property type="project" value="InterPro"/>
</dbReference>
<dbReference type="Proteomes" id="UP000431269">
    <property type="component" value="Chromosome"/>
</dbReference>
<dbReference type="Pfam" id="PF01575">
    <property type="entry name" value="MaoC_dehydratas"/>
    <property type="match status" value="1"/>
</dbReference>
<dbReference type="KEGG" id="tsv:DSM104635_03076"/>
<dbReference type="InterPro" id="IPR003965">
    <property type="entry name" value="Fatty_acid_synthase"/>
</dbReference>
<evidence type="ECO:0000259" key="1">
    <source>
        <dbReference type="Pfam" id="PF01575"/>
    </source>
</evidence>
<accession>A0A6I6MS88</accession>
<organism evidence="2 3">
    <name type="scientific">Terricaulis silvestris</name>
    <dbReference type="NCBI Taxonomy" id="2686094"/>
    <lineage>
        <taxon>Bacteria</taxon>
        <taxon>Pseudomonadati</taxon>
        <taxon>Pseudomonadota</taxon>
        <taxon>Alphaproteobacteria</taxon>
        <taxon>Caulobacterales</taxon>
        <taxon>Caulobacteraceae</taxon>
        <taxon>Terricaulis</taxon>
    </lineage>
</organism>
<dbReference type="AlphaFoldDB" id="A0A6I6MS88"/>
<dbReference type="GO" id="GO:0006633">
    <property type="term" value="P:fatty acid biosynthetic process"/>
    <property type="evidence" value="ECO:0007669"/>
    <property type="project" value="InterPro"/>
</dbReference>
<evidence type="ECO:0000313" key="2">
    <source>
        <dbReference type="EMBL" id="QGZ96218.1"/>
    </source>
</evidence>
<feature type="domain" description="MaoC-like" evidence="1">
    <location>
        <begin position="23"/>
        <end position="91"/>
    </location>
</feature>
<dbReference type="PANTHER" id="PTHR43841">
    <property type="entry name" value="3-HYDROXYACYL-THIOESTER DEHYDRATASE HTDX-RELATED"/>
    <property type="match status" value="1"/>
</dbReference>
<dbReference type="PANTHER" id="PTHR43841:SF3">
    <property type="entry name" value="(3R)-HYDROXYACYL-ACP DEHYDRATASE SUBUNIT HADB"/>
    <property type="match status" value="1"/>
</dbReference>
<protein>
    <submittedName>
        <fullName evidence="2">(3R)-hydroxyacyl-ACP dehydratase subunit HadB</fullName>
    </submittedName>
</protein>
<gene>
    <name evidence="2" type="ORF">DSM104635_03076</name>
</gene>